<proteinExistence type="predicted"/>
<reference evidence="1" key="1">
    <citation type="submission" date="2021-05" db="EMBL/GenBank/DDBJ databases">
        <title>Whole genome sequence of Curtobacterium flaccumfaciens pv. flaccumfaciens strain CFBP 3417.</title>
        <authorList>
            <person name="Osdaghi E."/>
            <person name="Taghouti G."/>
            <person name="Portier P."/>
            <person name="Fazliarab A."/>
            <person name="Taghavi S.M."/>
            <person name="Briand M."/>
            <person name="Le-Saux M."/>
            <person name="Jacques M.-A."/>
        </authorList>
    </citation>
    <scope>NUCLEOTIDE SEQUENCE</scope>
    <source>
        <strain evidence="1">CFBP 3417</strain>
    </source>
</reference>
<accession>A0A5P8YVI6</accession>
<protein>
    <submittedName>
        <fullName evidence="1">Uncharacterized protein</fullName>
    </submittedName>
</protein>
<evidence type="ECO:0000313" key="1">
    <source>
        <dbReference type="EMBL" id="MBT1543187.1"/>
    </source>
</evidence>
<sequence>MRTIRRILRDERGDVEDLPPVTIIIIGAMVPIVAFGIFLGRYGLTDNSVQSAAFAAARDASMSRGTDAVAHATEAAQLALGDNAHCASLDVTIGGNGLSTSLGQTGTVTATITCRINTADLSVPFIPGSMTITKTASSPVDPYRER</sequence>
<dbReference type="EMBL" id="JAHEWX010000025">
    <property type="protein sequence ID" value="MBT1543187.1"/>
    <property type="molecule type" value="Genomic_DNA"/>
</dbReference>
<gene>
    <name evidence="1" type="ORF">KK103_15600</name>
</gene>
<dbReference type="AlphaFoldDB" id="A0A5P8YVI6"/>
<name>A0A5P8YVI6_9MICO</name>
<evidence type="ECO:0000313" key="2">
    <source>
        <dbReference type="Proteomes" id="UP000709437"/>
    </source>
</evidence>
<dbReference type="Proteomes" id="UP000709437">
    <property type="component" value="Unassembled WGS sequence"/>
</dbReference>
<comment type="caution">
    <text evidence="1">The sequence shown here is derived from an EMBL/GenBank/DDBJ whole genome shotgun (WGS) entry which is preliminary data.</text>
</comment>
<organism evidence="1 2">
    <name type="scientific">Curtobacterium flaccumfaciens pv. flaccumfaciens</name>
    <dbReference type="NCBI Taxonomy" id="138532"/>
    <lineage>
        <taxon>Bacteria</taxon>
        <taxon>Bacillati</taxon>
        <taxon>Actinomycetota</taxon>
        <taxon>Actinomycetes</taxon>
        <taxon>Micrococcales</taxon>
        <taxon>Microbacteriaceae</taxon>
        <taxon>Curtobacterium</taxon>
    </lineage>
</organism>